<protein>
    <submittedName>
        <fullName evidence="5">Acetyl esterase/lipase</fullName>
    </submittedName>
</protein>
<sequence length="287" mass="32515">MKAIKAVHRMIENSDIDKYRQSQDNLGSIYTNSKEVEFEDIMIDGMPAEWVTANRPHQERKVILYCHGGGFKTGSFRYARSITTKLATSTSMDVLCFDYRLAPEHPYPAAQEDVLKAWDYLMYLGYGARDVIVAGDSAGGNLVLTLVLKLKEQGRKLPKGLVCISPWTDMTLQGRSHETRMEIDPVLSRDYLISSINAYVGGEELENPFISPLFADFSGFPPVYIQVGDNEILLHDSICLDKKLRKAGVYSRIDIFRGMWHVFQMSPFKKAYDAMDQIAEFIFEIAG</sequence>
<evidence type="ECO:0000256" key="3">
    <source>
        <dbReference type="PROSITE-ProRule" id="PRU10038"/>
    </source>
</evidence>
<evidence type="ECO:0000256" key="1">
    <source>
        <dbReference type="ARBA" id="ARBA00010515"/>
    </source>
</evidence>
<organism evidence="5 6">
    <name type="scientific">Anaerobium acetethylicum</name>
    <dbReference type="NCBI Taxonomy" id="1619234"/>
    <lineage>
        <taxon>Bacteria</taxon>
        <taxon>Bacillati</taxon>
        <taxon>Bacillota</taxon>
        <taxon>Clostridia</taxon>
        <taxon>Lachnospirales</taxon>
        <taxon>Lachnospiraceae</taxon>
        <taxon>Anaerobium</taxon>
    </lineage>
</organism>
<evidence type="ECO:0000313" key="5">
    <source>
        <dbReference type="EMBL" id="SCP96589.1"/>
    </source>
</evidence>
<dbReference type="InterPro" id="IPR013094">
    <property type="entry name" value="AB_hydrolase_3"/>
</dbReference>
<name>A0A1D3TS42_9FIRM</name>
<gene>
    <name evidence="5" type="ORF">SAMN05421730_1005107</name>
</gene>
<dbReference type="AlphaFoldDB" id="A0A1D3TS42"/>
<reference evidence="5 6" key="1">
    <citation type="submission" date="2016-09" db="EMBL/GenBank/DDBJ databases">
        <authorList>
            <person name="Capua I."/>
            <person name="De Benedictis P."/>
            <person name="Joannis T."/>
            <person name="Lombin L.H."/>
            <person name="Cattoli G."/>
        </authorList>
    </citation>
    <scope>NUCLEOTIDE SEQUENCE [LARGE SCALE GENOMIC DNA]</scope>
    <source>
        <strain evidence="5 6">GluBS11</strain>
    </source>
</reference>
<dbReference type="PROSITE" id="PS01174">
    <property type="entry name" value="LIPASE_GDXG_SER"/>
    <property type="match status" value="1"/>
</dbReference>
<dbReference type="InterPro" id="IPR029058">
    <property type="entry name" value="AB_hydrolase_fold"/>
</dbReference>
<evidence type="ECO:0000259" key="4">
    <source>
        <dbReference type="Pfam" id="PF07859"/>
    </source>
</evidence>
<dbReference type="SUPFAM" id="SSF53474">
    <property type="entry name" value="alpha/beta-Hydrolases"/>
    <property type="match status" value="1"/>
</dbReference>
<dbReference type="PANTHER" id="PTHR48081">
    <property type="entry name" value="AB HYDROLASE SUPERFAMILY PROTEIN C4A8.06C"/>
    <property type="match status" value="1"/>
</dbReference>
<dbReference type="Gene3D" id="3.40.50.1820">
    <property type="entry name" value="alpha/beta hydrolase"/>
    <property type="match status" value="1"/>
</dbReference>
<accession>A0A1D3TS42</accession>
<evidence type="ECO:0000313" key="6">
    <source>
        <dbReference type="Proteomes" id="UP000199315"/>
    </source>
</evidence>
<evidence type="ECO:0000256" key="2">
    <source>
        <dbReference type="ARBA" id="ARBA00022801"/>
    </source>
</evidence>
<comment type="similarity">
    <text evidence="1">Belongs to the 'GDXG' lipolytic enzyme family.</text>
</comment>
<dbReference type="GO" id="GO:0004806">
    <property type="term" value="F:triacylglycerol lipase activity"/>
    <property type="evidence" value="ECO:0007669"/>
    <property type="project" value="TreeGrafter"/>
</dbReference>
<feature type="active site" evidence="3">
    <location>
        <position position="137"/>
    </location>
</feature>
<dbReference type="EMBL" id="FMKA01000005">
    <property type="protein sequence ID" value="SCP96589.1"/>
    <property type="molecule type" value="Genomic_DNA"/>
</dbReference>
<proteinExistence type="inferred from homology"/>
<feature type="domain" description="Alpha/beta hydrolase fold-3" evidence="4">
    <location>
        <begin position="63"/>
        <end position="264"/>
    </location>
</feature>
<dbReference type="InterPro" id="IPR050300">
    <property type="entry name" value="GDXG_lipolytic_enzyme"/>
</dbReference>
<dbReference type="InterPro" id="IPR033140">
    <property type="entry name" value="Lipase_GDXG_put_SER_AS"/>
</dbReference>
<dbReference type="Pfam" id="PF07859">
    <property type="entry name" value="Abhydrolase_3"/>
    <property type="match status" value="1"/>
</dbReference>
<dbReference type="PANTHER" id="PTHR48081:SF30">
    <property type="entry name" value="ACETYL-HYDROLASE LIPR-RELATED"/>
    <property type="match status" value="1"/>
</dbReference>
<dbReference type="Proteomes" id="UP000199315">
    <property type="component" value="Unassembled WGS sequence"/>
</dbReference>
<dbReference type="STRING" id="1619234.SAMN05421730_1005107"/>
<keyword evidence="6" id="KW-1185">Reference proteome</keyword>
<keyword evidence="2" id="KW-0378">Hydrolase</keyword>